<dbReference type="InterPro" id="IPR028082">
    <property type="entry name" value="Peripla_BP_I"/>
</dbReference>
<dbReference type="PANTHER" id="PTHR30483">
    <property type="entry name" value="LEUCINE-SPECIFIC-BINDING PROTEIN"/>
    <property type="match status" value="1"/>
</dbReference>
<accession>A0A3D9XYR8</accession>
<dbReference type="RefSeq" id="WP_166435460.1">
    <property type="nucleotide sequence ID" value="NZ_CP038196.1"/>
</dbReference>
<dbReference type="Gene3D" id="3.40.50.2300">
    <property type="match status" value="2"/>
</dbReference>
<dbReference type="AlphaFoldDB" id="A0A3D9XYR8"/>
<evidence type="ECO:0000313" key="7">
    <source>
        <dbReference type="Proteomes" id="UP000256941"/>
    </source>
</evidence>
<evidence type="ECO:0000256" key="1">
    <source>
        <dbReference type="ARBA" id="ARBA00010062"/>
    </source>
</evidence>
<dbReference type="EMBL" id="QTUJ01000001">
    <property type="protein sequence ID" value="REF73422.1"/>
    <property type="molecule type" value="Genomic_DNA"/>
</dbReference>
<proteinExistence type="inferred from homology"/>
<dbReference type="InterPro" id="IPR051010">
    <property type="entry name" value="BCAA_transport"/>
</dbReference>
<feature type="chain" id="PRO_5017544666" evidence="4">
    <location>
        <begin position="26"/>
        <end position="400"/>
    </location>
</feature>
<dbReference type="InterPro" id="IPR028081">
    <property type="entry name" value="Leu-bd"/>
</dbReference>
<dbReference type="SUPFAM" id="SSF53822">
    <property type="entry name" value="Periplasmic binding protein-like I"/>
    <property type="match status" value="1"/>
</dbReference>
<comment type="similarity">
    <text evidence="1">Belongs to the leucine-binding protein family.</text>
</comment>
<reference evidence="6 7" key="1">
    <citation type="submission" date="2018-08" db="EMBL/GenBank/DDBJ databases">
        <title>Genomic Encyclopedia of Archaeal and Bacterial Type Strains, Phase II (KMG-II): from individual species to whole genera.</title>
        <authorList>
            <person name="Goeker M."/>
        </authorList>
    </citation>
    <scope>NUCLEOTIDE SEQUENCE [LARGE SCALE GENOMIC DNA]</scope>
    <source>
        <strain evidence="6 7">DSM 17099</strain>
    </source>
</reference>
<organism evidence="6 7">
    <name type="scientific">Paracoccus versutus</name>
    <name type="common">Thiobacillus versutus</name>
    <dbReference type="NCBI Taxonomy" id="34007"/>
    <lineage>
        <taxon>Bacteria</taxon>
        <taxon>Pseudomonadati</taxon>
        <taxon>Pseudomonadota</taxon>
        <taxon>Alphaproteobacteria</taxon>
        <taxon>Rhodobacterales</taxon>
        <taxon>Paracoccaceae</taxon>
        <taxon>Paracoccus</taxon>
    </lineage>
</organism>
<evidence type="ECO:0000259" key="5">
    <source>
        <dbReference type="Pfam" id="PF13458"/>
    </source>
</evidence>
<evidence type="ECO:0000256" key="3">
    <source>
        <dbReference type="ARBA" id="ARBA00022970"/>
    </source>
</evidence>
<dbReference type="GO" id="GO:0006865">
    <property type="term" value="P:amino acid transport"/>
    <property type="evidence" value="ECO:0007669"/>
    <property type="project" value="UniProtKB-KW"/>
</dbReference>
<name>A0A3D9XYR8_PARVE</name>
<gene>
    <name evidence="6" type="ORF">BDD41_1981</name>
</gene>
<feature type="signal peptide" evidence="4">
    <location>
        <begin position="1"/>
        <end position="25"/>
    </location>
</feature>
<keyword evidence="3" id="KW-0813">Transport</keyword>
<feature type="domain" description="Leucine-binding protein" evidence="5">
    <location>
        <begin position="30"/>
        <end position="374"/>
    </location>
</feature>
<sequence length="400" mass="42963">MTKFRDCGGALALATLLATPHAGLAQDNGVTVGMALAYSGWMQAYDGEAGNMAELWVEQKNAAGGLLGEQIELIRGDTKTDRVVGAKVGEDLVSQGSDLLVVSCDLDYGSPAALAAASAEIVNVFICAAEPRVVPAIGPYSFTSNTAGQLDGVTMAAWGSKEKSFSKGYVLLDETIEYNKAACAGYDWQMAQQGSEIVGRDSFKGVDPVISSQITRLAEAIRNDAVDHVMFCSTMPGAGSALRQIRAAGIDIPILSLATLDGTYWLDSVPGLKDFYIPVQAMTTGDDPRAEINQLTAAYESRFGQRPSTIWAYPIYAWLDLWAQAVEKVGTTDAEAVVAEMNTYAEVPTVLGPRSFSPMIHIQTNVPLLITEFRDGKQSMVGEWRIDQPIPDNVLFRTKN</sequence>
<evidence type="ECO:0000256" key="2">
    <source>
        <dbReference type="ARBA" id="ARBA00022729"/>
    </source>
</evidence>
<comment type="caution">
    <text evidence="6">The sequence shown here is derived from an EMBL/GenBank/DDBJ whole genome shotgun (WGS) entry which is preliminary data.</text>
</comment>
<protein>
    <submittedName>
        <fullName evidence="6">Amino acid/amide ABC transporter substrate-binding protein (HAAT family)</fullName>
    </submittedName>
</protein>
<dbReference type="Proteomes" id="UP000256941">
    <property type="component" value="Unassembled WGS sequence"/>
</dbReference>
<evidence type="ECO:0000313" key="6">
    <source>
        <dbReference type="EMBL" id="REF73422.1"/>
    </source>
</evidence>
<keyword evidence="2 4" id="KW-0732">Signal</keyword>
<keyword evidence="3" id="KW-0029">Amino-acid transport</keyword>
<dbReference type="Pfam" id="PF13458">
    <property type="entry name" value="Peripla_BP_6"/>
    <property type="match status" value="1"/>
</dbReference>
<evidence type="ECO:0000256" key="4">
    <source>
        <dbReference type="SAM" id="SignalP"/>
    </source>
</evidence>